<dbReference type="PANTHER" id="PTHR32027">
    <property type="entry name" value="CYTOSINE DEAMINASE"/>
    <property type="match status" value="1"/>
</dbReference>
<comment type="caution">
    <text evidence="3">The sequence shown here is derived from an EMBL/GenBank/DDBJ whole genome shotgun (WGS) entry which is preliminary data.</text>
</comment>
<evidence type="ECO:0000313" key="4">
    <source>
        <dbReference type="Proteomes" id="UP000247602"/>
    </source>
</evidence>
<dbReference type="SUPFAM" id="SSF51556">
    <property type="entry name" value="Metallo-dependent hydrolases"/>
    <property type="match status" value="1"/>
</dbReference>
<name>A0A323V7P0_9ACTN</name>
<organism evidence="3 4">
    <name type="scientific">Modestobacter versicolor</name>
    <dbReference type="NCBI Taxonomy" id="429133"/>
    <lineage>
        <taxon>Bacteria</taxon>
        <taxon>Bacillati</taxon>
        <taxon>Actinomycetota</taxon>
        <taxon>Actinomycetes</taxon>
        <taxon>Geodermatophilales</taxon>
        <taxon>Geodermatophilaceae</taxon>
        <taxon>Modestobacter</taxon>
    </lineage>
</organism>
<keyword evidence="4" id="KW-1185">Reference proteome</keyword>
<feature type="domain" description="Amidohydrolase 3" evidence="1">
    <location>
        <begin position="96"/>
        <end position="395"/>
    </location>
</feature>
<dbReference type="Pfam" id="PF07969">
    <property type="entry name" value="Amidohydro_3"/>
    <property type="match status" value="1"/>
</dbReference>
<evidence type="ECO:0000259" key="1">
    <source>
        <dbReference type="Pfam" id="PF07969"/>
    </source>
</evidence>
<dbReference type="EMBL" id="QKNV01000145">
    <property type="protein sequence ID" value="PZA20772.1"/>
    <property type="molecule type" value="Genomic_DNA"/>
</dbReference>
<dbReference type="InterPro" id="IPR032466">
    <property type="entry name" value="Metal_Hydrolase"/>
</dbReference>
<dbReference type="InterPro" id="IPR052349">
    <property type="entry name" value="Metallo-hydrolase_Enzymes"/>
</dbReference>
<dbReference type="Proteomes" id="UP000580718">
    <property type="component" value="Unassembled WGS sequence"/>
</dbReference>
<accession>A0A323V7P0</accession>
<dbReference type="OrthoDB" id="3366604at2"/>
<dbReference type="Proteomes" id="UP000247602">
    <property type="component" value="Unassembled WGS sequence"/>
</dbReference>
<dbReference type="PANTHER" id="PTHR32027:SF9">
    <property type="entry name" value="BLL3847 PROTEIN"/>
    <property type="match status" value="1"/>
</dbReference>
<dbReference type="AlphaFoldDB" id="A0A323V7P0"/>
<evidence type="ECO:0000313" key="3">
    <source>
        <dbReference type="EMBL" id="PZA20772.1"/>
    </source>
</evidence>
<dbReference type="InterPro" id="IPR013108">
    <property type="entry name" value="Amidohydro_3"/>
</dbReference>
<dbReference type="Gene3D" id="3.20.20.140">
    <property type="entry name" value="Metal-dependent hydrolases"/>
    <property type="match status" value="1"/>
</dbReference>
<evidence type="ECO:0000313" key="5">
    <source>
        <dbReference type="Proteomes" id="UP000580718"/>
    </source>
</evidence>
<dbReference type="GO" id="GO:0004131">
    <property type="term" value="F:cytosine deaminase activity"/>
    <property type="evidence" value="ECO:0007669"/>
    <property type="project" value="UniProtKB-EC"/>
</dbReference>
<dbReference type="Gene3D" id="2.30.40.10">
    <property type="entry name" value="Urease, subunit C, domain 1"/>
    <property type="match status" value="1"/>
</dbReference>
<reference evidence="3 4" key="1">
    <citation type="submission" date="2018-06" db="EMBL/GenBank/DDBJ databases">
        <title>Draft genome sequence of Modestobacter versicolor CP153-2.</title>
        <authorList>
            <person name="Gundlapally S.R."/>
        </authorList>
    </citation>
    <scope>NUCLEOTIDE SEQUENCE [LARGE SCALE GENOMIC DNA]</scope>
    <source>
        <strain evidence="3 4">CP153-2</strain>
    </source>
</reference>
<protein>
    <submittedName>
        <fullName evidence="2">Cytosine deaminase</fullName>
        <ecNumber evidence="2">3.5.4.1</ecNumber>
    </submittedName>
</protein>
<keyword evidence="2" id="KW-0378">Hydrolase</keyword>
<dbReference type="EC" id="3.5.4.1" evidence="2"/>
<sequence length="414" mass="42328">MSLLLQSVTDLDGHRVDVRVDGDVVVAVAPALPVRPDDDVRDLAGHLLLPAPAEPHAHLDKALTSHRAPNRTGDLAGAVTAIREIAAGFTHADLVERATRAALEYLANGTTAIRTHADVGAHSGTRHVRALLEVRDALAGLVDVQVVALASSPWTPEEAAGNARLLEEAIDLGVDLVGGAPHMWPDRAAGLQLSFDAAVRHGLPLDLHTDETLDPTAQGLLALAQRVLATGFDAGATASHCVSLGVHPLDVARATAAEVARAGVGVVALPQTNLYLQGRDVDVARPRGLTAVRTLLDAGATLGAGGDNLRDPFNPMGRADACEAASLLVTSGHLSTREAWTAVSAGARACMGLPVPAVAVGSVAEFVAIEAESLDAAVAGAGTARVVVSRGRVVASTRVLREVGGPLAAAVANS</sequence>
<dbReference type="RefSeq" id="WP_110552801.1">
    <property type="nucleotide sequence ID" value="NZ_JACIBU010000001.1"/>
</dbReference>
<reference evidence="2 5" key="2">
    <citation type="submission" date="2020-08" db="EMBL/GenBank/DDBJ databases">
        <title>Sequencing the genomes of 1000 actinobacteria strains.</title>
        <authorList>
            <person name="Klenk H.-P."/>
        </authorList>
    </citation>
    <scope>NUCLEOTIDE SEQUENCE [LARGE SCALE GENOMIC DNA]</scope>
    <source>
        <strain evidence="2 5">DSM 16678</strain>
    </source>
</reference>
<dbReference type="InterPro" id="IPR011059">
    <property type="entry name" value="Metal-dep_hydrolase_composite"/>
</dbReference>
<gene>
    <name evidence="3" type="ORF">DMO24_13710</name>
    <name evidence="2" type="ORF">FHX36_001753</name>
</gene>
<dbReference type="EMBL" id="JACIBU010000001">
    <property type="protein sequence ID" value="MBB3676018.1"/>
    <property type="molecule type" value="Genomic_DNA"/>
</dbReference>
<proteinExistence type="predicted"/>
<dbReference type="SUPFAM" id="SSF51338">
    <property type="entry name" value="Composite domain of metallo-dependent hydrolases"/>
    <property type="match status" value="1"/>
</dbReference>
<evidence type="ECO:0000313" key="2">
    <source>
        <dbReference type="EMBL" id="MBB3676018.1"/>
    </source>
</evidence>